<dbReference type="Gene3D" id="3.40.50.1820">
    <property type="entry name" value="alpha/beta hydrolase"/>
    <property type="match status" value="1"/>
</dbReference>
<gene>
    <name evidence="4" type="ORF">PRZ48_012997</name>
</gene>
<dbReference type="PANTHER" id="PTHR22946:SF9">
    <property type="entry name" value="POLYKETIDE TRANSFERASE AF380"/>
    <property type="match status" value="1"/>
</dbReference>
<organism evidence="4 5">
    <name type="scientific">Zasmidium cellare</name>
    <name type="common">Wine cellar mold</name>
    <name type="synonym">Racodium cellare</name>
    <dbReference type="NCBI Taxonomy" id="395010"/>
    <lineage>
        <taxon>Eukaryota</taxon>
        <taxon>Fungi</taxon>
        <taxon>Dikarya</taxon>
        <taxon>Ascomycota</taxon>
        <taxon>Pezizomycotina</taxon>
        <taxon>Dothideomycetes</taxon>
        <taxon>Dothideomycetidae</taxon>
        <taxon>Mycosphaerellales</taxon>
        <taxon>Mycosphaerellaceae</taxon>
        <taxon>Zasmidium</taxon>
    </lineage>
</organism>
<sequence>MPTKDVSFKTIDRTTLRGHLYTPSNAPASPLPILIMIHGWSCVQEMELPKVATHLTSTLPLAVLTYDHRGFGASDSRDGDPRREIVPAEQVSDLNDAVTFASGLEGIDPLRIGVWGYSYGGGHVISAGAADQRIRVVVSNA</sequence>
<dbReference type="InterPro" id="IPR050261">
    <property type="entry name" value="FrsA_esterase"/>
</dbReference>
<dbReference type="SUPFAM" id="SSF53474">
    <property type="entry name" value="alpha/beta-Hydrolases"/>
    <property type="match status" value="1"/>
</dbReference>
<proteinExistence type="inferred from homology"/>
<dbReference type="InterPro" id="IPR029058">
    <property type="entry name" value="AB_hydrolase_fold"/>
</dbReference>
<evidence type="ECO:0000313" key="4">
    <source>
        <dbReference type="EMBL" id="KAK4495729.1"/>
    </source>
</evidence>
<evidence type="ECO:0000256" key="2">
    <source>
        <dbReference type="ARBA" id="ARBA00038115"/>
    </source>
</evidence>
<reference evidence="4 5" key="1">
    <citation type="journal article" date="2023" name="G3 (Bethesda)">
        <title>A chromosome-level genome assembly of Zasmidium syzygii isolated from banana leaves.</title>
        <authorList>
            <person name="van Westerhoven A.C."/>
            <person name="Mehrabi R."/>
            <person name="Talebi R."/>
            <person name="Steentjes M.B.F."/>
            <person name="Corcolon B."/>
            <person name="Chong P.A."/>
            <person name="Kema G.H.J."/>
            <person name="Seidl M.F."/>
        </authorList>
    </citation>
    <scope>NUCLEOTIDE SEQUENCE [LARGE SCALE GENOMIC DNA]</scope>
    <source>
        <strain evidence="4 5">P124</strain>
    </source>
</reference>
<dbReference type="Proteomes" id="UP001305779">
    <property type="component" value="Unassembled WGS sequence"/>
</dbReference>
<dbReference type="InterPro" id="IPR000073">
    <property type="entry name" value="AB_hydrolase_1"/>
</dbReference>
<feature type="domain" description="AB hydrolase-1" evidence="3">
    <location>
        <begin position="34"/>
        <end position="138"/>
    </location>
</feature>
<evidence type="ECO:0000256" key="1">
    <source>
        <dbReference type="ARBA" id="ARBA00022801"/>
    </source>
</evidence>
<name>A0ABR0E2T2_ZASCE</name>
<comment type="similarity">
    <text evidence="2">Belongs to the AB hydrolase superfamily. FUS2 hydrolase family.</text>
</comment>
<protein>
    <recommendedName>
        <fullName evidence="3">AB hydrolase-1 domain-containing protein</fullName>
    </recommendedName>
</protein>
<keyword evidence="5" id="KW-1185">Reference proteome</keyword>
<accession>A0ABR0E2T2</accession>
<dbReference type="Pfam" id="PF12697">
    <property type="entry name" value="Abhydrolase_6"/>
    <property type="match status" value="1"/>
</dbReference>
<evidence type="ECO:0000313" key="5">
    <source>
        <dbReference type="Proteomes" id="UP001305779"/>
    </source>
</evidence>
<dbReference type="EMBL" id="JAXOVC010000011">
    <property type="protein sequence ID" value="KAK4495729.1"/>
    <property type="molecule type" value="Genomic_DNA"/>
</dbReference>
<evidence type="ECO:0000259" key="3">
    <source>
        <dbReference type="Pfam" id="PF12697"/>
    </source>
</evidence>
<dbReference type="PANTHER" id="PTHR22946">
    <property type="entry name" value="DIENELACTONE HYDROLASE DOMAIN-CONTAINING PROTEIN-RELATED"/>
    <property type="match status" value="1"/>
</dbReference>
<comment type="caution">
    <text evidence="4">The sequence shown here is derived from an EMBL/GenBank/DDBJ whole genome shotgun (WGS) entry which is preliminary data.</text>
</comment>
<keyword evidence="1" id="KW-0378">Hydrolase</keyword>